<dbReference type="GO" id="GO:0008915">
    <property type="term" value="F:lipid-A-disaccharide synthase activity"/>
    <property type="evidence" value="ECO:0007669"/>
    <property type="project" value="UniProtKB-UniRule"/>
</dbReference>
<dbReference type="GO" id="GO:0009245">
    <property type="term" value="P:lipid A biosynthetic process"/>
    <property type="evidence" value="ECO:0007669"/>
    <property type="project" value="UniProtKB-UniRule"/>
</dbReference>
<evidence type="ECO:0000256" key="6">
    <source>
        <dbReference type="ARBA" id="ARBA00022676"/>
    </source>
</evidence>
<evidence type="ECO:0000256" key="10">
    <source>
        <dbReference type="NCBIfam" id="TIGR00215"/>
    </source>
</evidence>
<dbReference type="NCBIfam" id="TIGR00215">
    <property type="entry name" value="lpxB"/>
    <property type="match status" value="1"/>
</dbReference>
<comment type="caution">
    <text evidence="11">The sequence shown here is derived from an EMBL/GenBank/DDBJ whole genome shotgun (WGS) entry which is preliminary data.</text>
</comment>
<keyword evidence="7 11" id="KW-0808">Transferase</keyword>
<dbReference type="PANTHER" id="PTHR30372:SF4">
    <property type="entry name" value="LIPID-A-DISACCHARIDE SYNTHASE, MITOCHONDRIAL-RELATED"/>
    <property type="match status" value="1"/>
</dbReference>
<name>A0A5C5WNV9_9PLAN</name>
<comment type="catalytic activity">
    <reaction evidence="9">
        <text>a lipid X + a UDP-2-N,3-O-bis[(3R)-3-hydroxyacyl]-alpha-D-glucosamine = a lipid A disaccharide + UDP + H(+)</text>
        <dbReference type="Rhea" id="RHEA:67828"/>
        <dbReference type="ChEBI" id="CHEBI:15378"/>
        <dbReference type="ChEBI" id="CHEBI:58223"/>
        <dbReference type="ChEBI" id="CHEBI:137748"/>
        <dbReference type="ChEBI" id="CHEBI:176338"/>
        <dbReference type="ChEBI" id="CHEBI:176343"/>
        <dbReference type="EC" id="2.4.1.182"/>
    </reaction>
</comment>
<protein>
    <recommendedName>
        <fullName evidence="3 10">Lipid-A-disaccharide synthase</fullName>
        <ecNumber evidence="2 10">2.4.1.182</ecNumber>
    </recommendedName>
</protein>
<dbReference type="GO" id="GO:0005543">
    <property type="term" value="F:phospholipid binding"/>
    <property type="evidence" value="ECO:0007669"/>
    <property type="project" value="TreeGrafter"/>
</dbReference>
<dbReference type="InterPro" id="IPR003835">
    <property type="entry name" value="Glyco_trans_19"/>
</dbReference>
<evidence type="ECO:0000256" key="3">
    <source>
        <dbReference type="ARBA" id="ARBA00020902"/>
    </source>
</evidence>
<evidence type="ECO:0000313" key="11">
    <source>
        <dbReference type="EMBL" id="TWT52287.1"/>
    </source>
</evidence>
<proteinExistence type="predicted"/>
<reference evidence="11 12" key="1">
    <citation type="submission" date="2019-02" db="EMBL/GenBank/DDBJ databases">
        <title>Deep-cultivation of Planctomycetes and their phenomic and genomic characterization uncovers novel biology.</title>
        <authorList>
            <person name="Wiegand S."/>
            <person name="Jogler M."/>
            <person name="Boedeker C."/>
            <person name="Pinto D."/>
            <person name="Vollmers J."/>
            <person name="Rivas-Marin E."/>
            <person name="Kohn T."/>
            <person name="Peeters S.H."/>
            <person name="Heuer A."/>
            <person name="Rast P."/>
            <person name="Oberbeckmann S."/>
            <person name="Bunk B."/>
            <person name="Jeske O."/>
            <person name="Meyerdierks A."/>
            <person name="Storesund J.E."/>
            <person name="Kallscheuer N."/>
            <person name="Luecker S."/>
            <person name="Lage O.M."/>
            <person name="Pohl T."/>
            <person name="Merkel B.J."/>
            <person name="Hornburger P."/>
            <person name="Mueller R.-W."/>
            <person name="Bruemmer F."/>
            <person name="Labrenz M."/>
            <person name="Spormann A.M."/>
            <person name="Op Den Camp H."/>
            <person name="Overmann J."/>
            <person name="Amann R."/>
            <person name="Jetten M.S.M."/>
            <person name="Mascher T."/>
            <person name="Medema M.H."/>
            <person name="Devos D.P."/>
            <person name="Kaster A.-K."/>
            <person name="Ovreas L."/>
            <person name="Rohde M."/>
            <person name="Galperin M.Y."/>
            <person name="Jogler C."/>
        </authorList>
    </citation>
    <scope>NUCLEOTIDE SEQUENCE [LARGE SCALE GENOMIC DNA]</scope>
    <source>
        <strain evidence="11 12">KOR42</strain>
    </source>
</reference>
<keyword evidence="4" id="KW-0444">Lipid biosynthesis</keyword>
<evidence type="ECO:0000313" key="12">
    <source>
        <dbReference type="Proteomes" id="UP000317243"/>
    </source>
</evidence>
<dbReference type="Proteomes" id="UP000317243">
    <property type="component" value="Unassembled WGS sequence"/>
</dbReference>
<keyword evidence="6 11" id="KW-0328">Glycosyltransferase</keyword>
<dbReference type="AlphaFoldDB" id="A0A5C5WNV9"/>
<evidence type="ECO:0000256" key="8">
    <source>
        <dbReference type="ARBA" id="ARBA00023098"/>
    </source>
</evidence>
<comment type="function">
    <text evidence="1">Condensation of UDP-2,3-diacylglucosamine and 2,3-diacylglucosamine-1-phosphate to form lipid A disaccharide, a precursor of lipid A, a phosphorylated glycolipid that anchors the lipopolysaccharide to the outer membrane of the cell.</text>
</comment>
<dbReference type="OrthoDB" id="9801642at2"/>
<dbReference type="RefSeq" id="WP_146510473.1">
    <property type="nucleotide sequence ID" value="NZ_SIHI01000006.1"/>
</dbReference>
<evidence type="ECO:0000256" key="2">
    <source>
        <dbReference type="ARBA" id="ARBA00012687"/>
    </source>
</evidence>
<evidence type="ECO:0000256" key="7">
    <source>
        <dbReference type="ARBA" id="ARBA00022679"/>
    </source>
</evidence>
<dbReference type="SUPFAM" id="SSF53756">
    <property type="entry name" value="UDP-Glycosyltransferase/glycogen phosphorylase"/>
    <property type="match status" value="1"/>
</dbReference>
<accession>A0A5C5WNV9</accession>
<evidence type="ECO:0000256" key="5">
    <source>
        <dbReference type="ARBA" id="ARBA00022556"/>
    </source>
</evidence>
<gene>
    <name evidence="11" type="primary">lpxB</name>
    <name evidence="11" type="ORF">KOR42_29730</name>
</gene>
<dbReference type="EMBL" id="SIHI01000006">
    <property type="protein sequence ID" value="TWT52287.1"/>
    <property type="molecule type" value="Genomic_DNA"/>
</dbReference>
<organism evidence="11 12">
    <name type="scientific">Thalassoglobus neptunius</name>
    <dbReference type="NCBI Taxonomy" id="1938619"/>
    <lineage>
        <taxon>Bacteria</taxon>
        <taxon>Pseudomonadati</taxon>
        <taxon>Planctomycetota</taxon>
        <taxon>Planctomycetia</taxon>
        <taxon>Planctomycetales</taxon>
        <taxon>Planctomycetaceae</taxon>
        <taxon>Thalassoglobus</taxon>
    </lineage>
</organism>
<dbReference type="EC" id="2.4.1.182" evidence="2 10"/>
<evidence type="ECO:0000256" key="4">
    <source>
        <dbReference type="ARBA" id="ARBA00022516"/>
    </source>
</evidence>
<keyword evidence="12" id="KW-1185">Reference proteome</keyword>
<dbReference type="Gene3D" id="3.40.50.2000">
    <property type="entry name" value="Glycogen Phosphorylase B"/>
    <property type="match status" value="1"/>
</dbReference>
<evidence type="ECO:0000256" key="1">
    <source>
        <dbReference type="ARBA" id="ARBA00002056"/>
    </source>
</evidence>
<keyword evidence="8" id="KW-0443">Lipid metabolism</keyword>
<keyword evidence="5" id="KW-0441">Lipid A biosynthesis</keyword>
<sequence length="391" mass="44347">MHVFLSVGEPSGDEHAAALMRYFRAREPGVRFSGFGGPEMQSQGLDCLFQLTDLAVMGIDQILPLIQKFRSLVQKAEEFFHRERPDAVVLVDFPGFNWWVARAAKRANVPVYYYCPPQLWAWAPWRIRKARRLIDCVLSVLPFEAEWYESRGVDVEYVGHPFFDEVADPPISPDEVQSLRRDGKIHLGILPGSRKQEVLRNFPVMLNVIEELAGKHPNLRCMVACYKEWHYEKCQELMDNHRTSLPIDLYVDRTSAVIESSDCCLMVSGSVSLELLARKTPAVVMYRGSLMTYILATALLTVEFMSLPNLIAGRELMPEYPVVRSRSRHIRDMTKDLDQLISNPDELNAMKSAITDLADEIVEVGGLARAAEVLHNRLRAAKSSDAQKRAA</sequence>
<dbReference type="GO" id="GO:0016020">
    <property type="term" value="C:membrane"/>
    <property type="evidence" value="ECO:0007669"/>
    <property type="project" value="GOC"/>
</dbReference>
<dbReference type="Pfam" id="PF02684">
    <property type="entry name" value="LpxB"/>
    <property type="match status" value="1"/>
</dbReference>
<evidence type="ECO:0000256" key="9">
    <source>
        <dbReference type="ARBA" id="ARBA00048975"/>
    </source>
</evidence>
<dbReference type="PANTHER" id="PTHR30372">
    <property type="entry name" value="LIPID-A-DISACCHARIDE SYNTHASE"/>
    <property type="match status" value="1"/>
</dbReference>